<dbReference type="Pfam" id="PF07147">
    <property type="entry name" value="PDCD9"/>
    <property type="match status" value="1"/>
</dbReference>
<keyword evidence="4" id="KW-0687">Ribonucleoprotein</keyword>
<accession>A0AAV2R3A4</accession>
<reference evidence="5 6" key="1">
    <citation type="submission" date="2024-05" db="EMBL/GenBank/DDBJ databases">
        <authorList>
            <person name="Wallberg A."/>
        </authorList>
    </citation>
    <scope>NUCLEOTIDE SEQUENCE [LARGE SCALE GENOMIC DNA]</scope>
</reference>
<evidence type="ECO:0000256" key="1">
    <source>
        <dbReference type="ARBA" id="ARBA00004173"/>
    </source>
</evidence>
<feature type="non-terminal residue" evidence="5">
    <location>
        <position position="546"/>
    </location>
</feature>
<evidence type="ECO:0000256" key="4">
    <source>
        <dbReference type="ARBA" id="ARBA00023274"/>
    </source>
</evidence>
<evidence type="ECO:0000313" key="5">
    <source>
        <dbReference type="EMBL" id="CAL4108052.1"/>
    </source>
</evidence>
<keyword evidence="3" id="KW-0496">Mitochondrion</keyword>
<comment type="caution">
    <text evidence="5">The sequence shown here is derived from an EMBL/GenBank/DDBJ whole genome shotgun (WGS) entry which is preliminary data.</text>
</comment>
<organism evidence="5 6">
    <name type="scientific">Meganyctiphanes norvegica</name>
    <name type="common">Northern krill</name>
    <name type="synonym">Thysanopoda norvegica</name>
    <dbReference type="NCBI Taxonomy" id="48144"/>
    <lineage>
        <taxon>Eukaryota</taxon>
        <taxon>Metazoa</taxon>
        <taxon>Ecdysozoa</taxon>
        <taxon>Arthropoda</taxon>
        <taxon>Crustacea</taxon>
        <taxon>Multicrustacea</taxon>
        <taxon>Malacostraca</taxon>
        <taxon>Eumalacostraca</taxon>
        <taxon>Eucarida</taxon>
        <taxon>Euphausiacea</taxon>
        <taxon>Euphausiidae</taxon>
        <taxon>Meganyctiphanes</taxon>
    </lineage>
</organism>
<dbReference type="GO" id="GO:0006412">
    <property type="term" value="P:translation"/>
    <property type="evidence" value="ECO:0007669"/>
    <property type="project" value="InterPro"/>
</dbReference>
<sequence>MNLYRAGSSPVLLQLSGINRLLGRLSHNAVAVSEYTEVPEYPPIVDNSKEAKRQRTKEEWHNEITSLPTIQQKLMEMNMPKYYGYWSCQMHSSRHYLNALEYIQYATRTHVSNDLPEEYYAEEKIEAAKILPRIRDQVEGLIDIRFSNGEYNEIYGDQHSKTRVFLAELHRIIISSVSANNEQLSSSIISMKFCLMAANFPVYVRVKGLKSEDDIKTMMDIEMYVVEDVVKPCINVHVANGLPEVVSLDHSIVTSGEVPVANLDPRAYGYKFKHNHATITPGLWPGANKEANQISYYSMESINRAVDKYGEDFRHVAVTQLAVLSSFTQGLAHAMHLGFGPLTELTYPLVQQLAMTDGQRWNFGAYQLNTCALHSDRPTNNNYNNVLWLSEEQKLFEAVEPGGIKGLNEDILISLISLYIKKGIQRENATPYLADYKHVGNFPSAEEYRQEFNEYLKILMSNRPRHKEKPEMYLWEKLYKSDFPTRPYEPPKRFFQNHVLKENRANHPGMRRLDEYEAIYVPKALQKHPKIKKKPRINSKHLFVYD</sequence>
<dbReference type="Proteomes" id="UP001497623">
    <property type="component" value="Unassembled WGS sequence"/>
</dbReference>
<proteinExistence type="predicted"/>
<dbReference type="PANTHER" id="PTHR13014">
    <property type="entry name" value="MITOCHONDRIAL 28S RIBOSOMAL PROTEIN S30/P52 PRO-APOTOTIC PROTEIN"/>
    <property type="match status" value="1"/>
</dbReference>
<gene>
    <name evidence="5" type="ORF">MNOR_LOCUS18703</name>
</gene>
<evidence type="ECO:0000313" key="6">
    <source>
        <dbReference type="Proteomes" id="UP001497623"/>
    </source>
</evidence>
<keyword evidence="2" id="KW-0689">Ribosomal protein</keyword>
<dbReference type="GO" id="GO:0003735">
    <property type="term" value="F:structural constituent of ribosome"/>
    <property type="evidence" value="ECO:0007669"/>
    <property type="project" value="InterPro"/>
</dbReference>
<dbReference type="InterPro" id="IPR039982">
    <property type="entry name" value="Ribosomal_mL65"/>
</dbReference>
<protein>
    <submittedName>
        <fullName evidence="5">Uncharacterized protein</fullName>
    </submittedName>
</protein>
<evidence type="ECO:0000256" key="3">
    <source>
        <dbReference type="ARBA" id="ARBA00023128"/>
    </source>
</evidence>
<keyword evidence="6" id="KW-1185">Reference proteome</keyword>
<dbReference type="InterPro" id="IPR010793">
    <property type="entry name" value="Ribosomal_mL37/mL65"/>
</dbReference>
<name>A0AAV2R3A4_MEGNR</name>
<dbReference type="EMBL" id="CAXKWB010013521">
    <property type="protein sequence ID" value="CAL4108052.1"/>
    <property type="molecule type" value="Genomic_DNA"/>
</dbReference>
<dbReference type="PANTHER" id="PTHR13014:SF3">
    <property type="entry name" value="LARGE RIBOSOMAL SUBUNIT PROTEIN ML65"/>
    <property type="match status" value="1"/>
</dbReference>
<comment type="subcellular location">
    <subcellularLocation>
        <location evidence="1">Mitochondrion</location>
    </subcellularLocation>
</comment>
<dbReference type="AlphaFoldDB" id="A0AAV2R3A4"/>
<dbReference type="GO" id="GO:0005762">
    <property type="term" value="C:mitochondrial large ribosomal subunit"/>
    <property type="evidence" value="ECO:0007669"/>
    <property type="project" value="TreeGrafter"/>
</dbReference>
<evidence type="ECO:0000256" key="2">
    <source>
        <dbReference type="ARBA" id="ARBA00022980"/>
    </source>
</evidence>